<protein>
    <recommendedName>
        <fullName evidence="3">DUF4279 domain-containing protein</fullName>
    </recommendedName>
</protein>
<name>A0ABN2QP65_9ACTN</name>
<comment type="caution">
    <text evidence="1">The sequence shown here is derived from an EMBL/GenBank/DDBJ whole genome shotgun (WGS) entry which is preliminary data.</text>
</comment>
<accession>A0ABN2QP65</accession>
<dbReference type="EMBL" id="BAAAPB010000001">
    <property type="protein sequence ID" value="GAA1955827.1"/>
    <property type="molecule type" value="Genomic_DNA"/>
</dbReference>
<proteinExistence type="predicted"/>
<gene>
    <name evidence="1" type="ORF">GCM10009798_13840</name>
</gene>
<keyword evidence="2" id="KW-1185">Reference proteome</keyword>
<dbReference type="Pfam" id="PF14106">
    <property type="entry name" value="DUF4279"/>
    <property type="match status" value="1"/>
</dbReference>
<dbReference type="InterPro" id="IPR025459">
    <property type="entry name" value="DUF4279"/>
</dbReference>
<dbReference type="RefSeq" id="WP_344043769.1">
    <property type="nucleotide sequence ID" value="NZ_BAAAPB010000001.1"/>
</dbReference>
<evidence type="ECO:0008006" key="3">
    <source>
        <dbReference type="Google" id="ProtNLM"/>
    </source>
</evidence>
<organism evidence="1 2">
    <name type="scientific">Nocardioides panacihumi</name>
    <dbReference type="NCBI Taxonomy" id="400774"/>
    <lineage>
        <taxon>Bacteria</taxon>
        <taxon>Bacillati</taxon>
        <taxon>Actinomycetota</taxon>
        <taxon>Actinomycetes</taxon>
        <taxon>Propionibacteriales</taxon>
        <taxon>Nocardioidaceae</taxon>
        <taxon>Nocardioides</taxon>
    </lineage>
</organism>
<evidence type="ECO:0000313" key="2">
    <source>
        <dbReference type="Proteomes" id="UP001500571"/>
    </source>
</evidence>
<sequence>MQDESWVEQYAEFSVNARSFDGDFDPELITQTLGLEPSDTSRRGETVDDEPVNASTWSWVGPRRIEFRCEAVLDDVLETFGPVADLLALARDRYDVEYTVRLVIDMHGFVETSSLGEPDFLVATPAPIFNPATLSRLVALGCRFVLEQTVHADAHEYRQPE</sequence>
<evidence type="ECO:0000313" key="1">
    <source>
        <dbReference type="EMBL" id="GAA1955827.1"/>
    </source>
</evidence>
<dbReference type="Proteomes" id="UP001500571">
    <property type="component" value="Unassembled WGS sequence"/>
</dbReference>
<reference evidence="1 2" key="1">
    <citation type="journal article" date="2019" name="Int. J. Syst. Evol. Microbiol.">
        <title>The Global Catalogue of Microorganisms (GCM) 10K type strain sequencing project: providing services to taxonomists for standard genome sequencing and annotation.</title>
        <authorList>
            <consortium name="The Broad Institute Genomics Platform"/>
            <consortium name="The Broad Institute Genome Sequencing Center for Infectious Disease"/>
            <person name="Wu L."/>
            <person name="Ma J."/>
        </authorList>
    </citation>
    <scope>NUCLEOTIDE SEQUENCE [LARGE SCALE GENOMIC DNA]</scope>
    <source>
        <strain evidence="1 2">JCM 15309</strain>
    </source>
</reference>